<dbReference type="Gene3D" id="3.40.50.300">
    <property type="entry name" value="P-loop containing nucleotide triphosphate hydrolases"/>
    <property type="match status" value="1"/>
</dbReference>
<dbReference type="PANTHER" id="PTHR36766">
    <property type="entry name" value="PLANT BROAD-SPECTRUM MILDEW RESISTANCE PROTEIN RPW8"/>
    <property type="match status" value="1"/>
</dbReference>
<keyword evidence="3" id="KW-0611">Plant defense</keyword>
<dbReference type="InterPro" id="IPR032675">
    <property type="entry name" value="LRR_dom_sf"/>
</dbReference>
<organism evidence="6 7">
    <name type="scientific">Citrus x changshan-huyou</name>
    <dbReference type="NCBI Taxonomy" id="2935761"/>
    <lineage>
        <taxon>Eukaryota</taxon>
        <taxon>Viridiplantae</taxon>
        <taxon>Streptophyta</taxon>
        <taxon>Embryophyta</taxon>
        <taxon>Tracheophyta</taxon>
        <taxon>Spermatophyta</taxon>
        <taxon>Magnoliopsida</taxon>
        <taxon>eudicotyledons</taxon>
        <taxon>Gunneridae</taxon>
        <taxon>Pentapetalae</taxon>
        <taxon>rosids</taxon>
        <taxon>malvids</taxon>
        <taxon>Sapindales</taxon>
        <taxon>Rutaceae</taxon>
        <taxon>Aurantioideae</taxon>
        <taxon>Citrus</taxon>
    </lineage>
</organism>
<dbReference type="InterPro" id="IPR055414">
    <property type="entry name" value="LRR_R13L4/SHOC2-like"/>
</dbReference>
<gene>
    <name evidence="6" type="ORF">WN944_015670</name>
</gene>
<dbReference type="PANTHER" id="PTHR36766:SF3">
    <property type="entry name" value="RPW8 DOMAIN-CONTAINING PROTEIN"/>
    <property type="match status" value="1"/>
</dbReference>
<feature type="chain" id="PRO_5042883308" description="RPW8 domain-containing protein" evidence="4">
    <location>
        <begin position="17"/>
        <end position="806"/>
    </location>
</feature>
<dbReference type="EMBL" id="JBCGBO010000005">
    <property type="protein sequence ID" value="KAK9200472.1"/>
    <property type="molecule type" value="Genomic_DNA"/>
</dbReference>
<dbReference type="InterPro" id="IPR042197">
    <property type="entry name" value="Apaf_helical"/>
</dbReference>
<comment type="caution">
    <text evidence="6">The sequence shown here is derived from an EMBL/GenBank/DDBJ whole genome shotgun (WGS) entry which is preliminary data.</text>
</comment>
<dbReference type="GO" id="GO:0043531">
    <property type="term" value="F:ADP binding"/>
    <property type="evidence" value="ECO:0007669"/>
    <property type="project" value="InterPro"/>
</dbReference>
<dbReference type="Gene3D" id="1.10.10.10">
    <property type="entry name" value="Winged helix-like DNA-binding domain superfamily/Winged helix DNA-binding domain"/>
    <property type="match status" value="1"/>
</dbReference>
<dbReference type="InterPro" id="IPR036388">
    <property type="entry name" value="WH-like_DNA-bd_sf"/>
</dbReference>
<evidence type="ECO:0000313" key="7">
    <source>
        <dbReference type="Proteomes" id="UP001428341"/>
    </source>
</evidence>
<comment type="similarity">
    <text evidence="1">Belongs to the disease resistance NB-LRR family.</text>
</comment>
<dbReference type="Gene3D" id="3.80.10.10">
    <property type="entry name" value="Ribonuclease Inhibitor"/>
    <property type="match status" value="1"/>
</dbReference>
<feature type="domain" description="RPW8" evidence="5">
    <location>
        <begin position="1"/>
        <end position="150"/>
    </location>
</feature>
<dbReference type="InterPro" id="IPR002182">
    <property type="entry name" value="NB-ARC"/>
</dbReference>
<evidence type="ECO:0000256" key="1">
    <source>
        <dbReference type="ARBA" id="ARBA00008894"/>
    </source>
</evidence>
<evidence type="ECO:0000313" key="6">
    <source>
        <dbReference type="EMBL" id="KAK9200472.1"/>
    </source>
</evidence>
<proteinExistence type="inferred from homology"/>
<dbReference type="PROSITE" id="PS51153">
    <property type="entry name" value="RPW8"/>
    <property type="match status" value="1"/>
</dbReference>
<dbReference type="Proteomes" id="UP001428341">
    <property type="component" value="Unassembled WGS sequence"/>
</dbReference>
<sequence length="806" mass="91128">MAAAFVGGALLGAVFGELLKAVSEEKDKAVTFKDRLEQLESTLQNSIPVIEEIEKLNEVLDLPKQETENLVPMMKQGEQLVRKCSKVKWNCFKRYVYVKKIIKLDTSISDFFRTSLLLQHARDGKLIMVKVKEMHTMVRRMSGNGNINGWMSKQVGDCCSAPDPPVITPGLDVPLKELKMELFKNGRQFIVVSAPGGYGKTTLVQRLCKDDQVQGKFKDDIFYVTVSKNPNVKAIVQKVRHHKGYPVPEFQTDEAAINDLERFFKQMRTEAILLVLDDVWSGSESLLQKLGFQLPDYKILVTSRSEFPQFGPAHYLKPLTDEAARTLFLHSANLQDGNSYIPDENIVSKILRACKGCPLALKVVGGSLCGKQEVFWQRMVKECSRGESVFQSKNDILDCLRSSLDVLNNEVKECYLDLCSFPEDQRIPITALIDMWMELYELVDDVFAITNLHELSSQNLVDRVVTRKTAGDYGCYNDDFVMQHDLLRELTICRSKSEPINQRKRLIVEISGNNFPKWWMDQKQHPNNASLLSISTDETFSSNWPDMQGPEVKVVVLNILTKKYVLPDFLQKMDELKVLIVTNYGFSPAELNNFRVLSALSKLKKIRLEHVSLPNSLATVRMSHLQKVSLVMCNVGQVFRNSTFKISDAFPNLLEMDIDYCNDLIELPDGLCDIVSMEKLRITNCHRLSALPEGIGKLVNLQTLTLAACTELSALPDTIGNLSRLNFLDISECLNIRKFPARFGELCCLKTLCVIGCPISEVPSTNLDNLQVVICDEDTAEQLAYFPPGRARIEVIQEDSNLNFLH</sequence>
<dbReference type="InterPro" id="IPR027417">
    <property type="entry name" value="P-loop_NTPase"/>
</dbReference>
<dbReference type="InterPro" id="IPR008808">
    <property type="entry name" value="Powdery_mildew-R_dom"/>
</dbReference>
<dbReference type="AlphaFoldDB" id="A0AAP0MA90"/>
<dbReference type="PRINTS" id="PR00364">
    <property type="entry name" value="DISEASERSIST"/>
</dbReference>
<dbReference type="Pfam" id="PF05659">
    <property type="entry name" value="RPW8"/>
    <property type="match status" value="1"/>
</dbReference>
<evidence type="ECO:0000256" key="4">
    <source>
        <dbReference type="SAM" id="SignalP"/>
    </source>
</evidence>
<evidence type="ECO:0000256" key="2">
    <source>
        <dbReference type="ARBA" id="ARBA00022737"/>
    </source>
</evidence>
<dbReference type="Pfam" id="PF23598">
    <property type="entry name" value="LRR_14"/>
    <property type="match status" value="1"/>
</dbReference>
<keyword evidence="2" id="KW-0677">Repeat</keyword>
<dbReference type="Gene3D" id="1.10.8.430">
    <property type="entry name" value="Helical domain of apoptotic protease-activating factors"/>
    <property type="match status" value="1"/>
</dbReference>
<accession>A0AAP0MA90</accession>
<reference evidence="6 7" key="1">
    <citation type="submission" date="2024-05" db="EMBL/GenBank/DDBJ databases">
        <title>Haplotype-resolved chromosome-level genome assembly of Huyou (Citrus changshanensis).</title>
        <authorList>
            <person name="Miao C."/>
            <person name="Chen W."/>
            <person name="Wu Y."/>
            <person name="Wang L."/>
            <person name="Zhao S."/>
            <person name="Grierson D."/>
            <person name="Xu C."/>
            <person name="Chen K."/>
        </authorList>
    </citation>
    <scope>NUCLEOTIDE SEQUENCE [LARGE SCALE GENOMIC DNA]</scope>
    <source>
        <strain evidence="6">01-14</strain>
        <tissue evidence="6">Leaf</tissue>
    </source>
</reference>
<name>A0AAP0MA90_9ROSI</name>
<dbReference type="SUPFAM" id="SSF52047">
    <property type="entry name" value="RNI-like"/>
    <property type="match status" value="1"/>
</dbReference>
<dbReference type="Pfam" id="PF00931">
    <property type="entry name" value="NB-ARC"/>
    <property type="match status" value="1"/>
</dbReference>
<evidence type="ECO:0000256" key="3">
    <source>
        <dbReference type="ARBA" id="ARBA00022821"/>
    </source>
</evidence>
<dbReference type="SUPFAM" id="SSF52540">
    <property type="entry name" value="P-loop containing nucleoside triphosphate hydrolases"/>
    <property type="match status" value="1"/>
</dbReference>
<evidence type="ECO:0000259" key="5">
    <source>
        <dbReference type="PROSITE" id="PS51153"/>
    </source>
</evidence>
<protein>
    <recommendedName>
        <fullName evidence="5">RPW8 domain-containing protein</fullName>
    </recommendedName>
</protein>
<keyword evidence="4" id="KW-0732">Signal</keyword>
<keyword evidence="7" id="KW-1185">Reference proteome</keyword>
<dbReference type="GO" id="GO:0006952">
    <property type="term" value="P:defense response"/>
    <property type="evidence" value="ECO:0007669"/>
    <property type="project" value="UniProtKB-KW"/>
</dbReference>
<feature type="signal peptide" evidence="4">
    <location>
        <begin position="1"/>
        <end position="16"/>
    </location>
</feature>